<evidence type="ECO:0000313" key="2">
    <source>
        <dbReference type="EMBL" id="HHQ80010.1"/>
    </source>
</evidence>
<feature type="coiled-coil region" evidence="1">
    <location>
        <begin position="14"/>
        <end position="56"/>
    </location>
</feature>
<keyword evidence="1" id="KW-0175">Coiled coil</keyword>
<accession>A0A7J3ZKM8</accession>
<proteinExistence type="predicted"/>
<evidence type="ECO:0000256" key="1">
    <source>
        <dbReference type="SAM" id="Coils"/>
    </source>
</evidence>
<name>A0A7J3ZKM8_9CREN</name>
<comment type="caution">
    <text evidence="2">The sequence shown here is derived from an EMBL/GenBank/DDBJ whole genome shotgun (WGS) entry which is preliminary data.</text>
</comment>
<reference evidence="2" key="1">
    <citation type="journal article" date="2020" name="mSystems">
        <title>Genome- and Community-Level Interaction Insights into Carbon Utilization and Element Cycling Functions of Hydrothermarchaeota in Hydrothermal Sediment.</title>
        <authorList>
            <person name="Zhou Z."/>
            <person name="Liu Y."/>
            <person name="Xu W."/>
            <person name="Pan J."/>
            <person name="Luo Z.H."/>
            <person name="Li M."/>
        </authorList>
    </citation>
    <scope>NUCLEOTIDE SEQUENCE [LARGE SCALE GENOMIC DNA]</scope>
    <source>
        <strain evidence="2">SpSt-1116</strain>
    </source>
</reference>
<gene>
    <name evidence="2" type="ORF">ENM78_00880</name>
</gene>
<sequence>MSIKERDYYTKLGRDLLEKEYRRMVEELNSLKNSLLEQLRIELERETRRVVSALQNKFRTWSKP</sequence>
<dbReference type="AlphaFoldDB" id="A0A7J3ZKM8"/>
<organism evidence="2">
    <name type="scientific">Fervidicoccus fontis</name>
    <dbReference type="NCBI Taxonomy" id="683846"/>
    <lineage>
        <taxon>Archaea</taxon>
        <taxon>Thermoproteota</taxon>
        <taxon>Thermoprotei</taxon>
        <taxon>Fervidicoccales</taxon>
        <taxon>Fervidicoccaceae</taxon>
        <taxon>Fervidicoccus</taxon>
    </lineage>
</organism>
<dbReference type="EMBL" id="DRZC01000014">
    <property type="protein sequence ID" value="HHQ80010.1"/>
    <property type="molecule type" value="Genomic_DNA"/>
</dbReference>
<protein>
    <submittedName>
        <fullName evidence="2">Uncharacterized protein</fullName>
    </submittedName>
</protein>